<feature type="transmembrane region" description="Helical" evidence="1">
    <location>
        <begin position="87"/>
        <end position="116"/>
    </location>
</feature>
<evidence type="ECO:0000256" key="1">
    <source>
        <dbReference type="SAM" id="Phobius"/>
    </source>
</evidence>
<dbReference type="PANTHER" id="PTHR47321:SF1">
    <property type="entry name" value="G-PROTEIN COUPLED RECEPTORS FAMILY 1 PROFILE DOMAIN-CONTAINING PROTEIN-RELATED"/>
    <property type="match status" value="1"/>
</dbReference>
<name>A0AAE9D069_CAEBR</name>
<sequence length="290" mass="32520">MKIKQPKTTTIAPYFNEFNFEDDHSVPSYENELQFLFDYEAIFEDFGKNTLTYYQFLGILDDVYNCDVYDPKPRYIPYRMVEKENGIFLYLFIDGCMAMLISLCYVVLAIALVIAIKKAKKRSSSLNNEKSLTNTSGLIIMMAATVFIAEISYGSLYLLIYNIFLGHAEQMFGKSFLLLALVVAVSSLECVFEVVADPSSLNIQGGTDKCDAEDNYCLKIDFNGIKAKGCSRTSGKITGMGMQEVECNLYKSGCFHDNRVCCCEGNKCNGVSEISAMFSIVIIGVARFFL</sequence>
<keyword evidence="1" id="KW-1133">Transmembrane helix</keyword>
<proteinExistence type="predicted"/>
<dbReference type="Pfam" id="PF10324">
    <property type="entry name" value="7TM_GPCR_Srw"/>
    <property type="match status" value="1"/>
</dbReference>
<evidence type="ECO:0000313" key="2">
    <source>
        <dbReference type="EMBL" id="ULT87469.1"/>
    </source>
</evidence>
<evidence type="ECO:0000313" key="3">
    <source>
        <dbReference type="Proteomes" id="UP000827892"/>
    </source>
</evidence>
<dbReference type="PANTHER" id="PTHR47321">
    <property type="entry name" value="SERPENTINE RECEPTOR, CLASS W"/>
    <property type="match status" value="1"/>
</dbReference>
<dbReference type="Proteomes" id="UP000827892">
    <property type="component" value="Chromosome V"/>
</dbReference>
<dbReference type="EMBL" id="CP090895">
    <property type="protein sequence ID" value="ULT87469.1"/>
    <property type="molecule type" value="Genomic_DNA"/>
</dbReference>
<gene>
    <name evidence="2" type="ORF">L3Y34_006948</name>
</gene>
<protein>
    <submittedName>
        <fullName evidence="2">Uncharacterized protein</fullName>
    </submittedName>
</protein>
<feature type="transmembrane region" description="Helical" evidence="1">
    <location>
        <begin position="176"/>
        <end position="196"/>
    </location>
</feature>
<reference evidence="2 3" key="1">
    <citation type="submission" date="2022-02" db="EMBL/GenBank/DDBJ databases">
        <title>Chromosome-level reference genomes for two strains of Caenorhabditis briggsae: an improved platform for comparative genomics.</title>
        <authorList>
            <person name="Stevens L."/>
            <person name="Andersen E.C."/>
        </authorList>
    </citation>
    <scope>NUCLEOTIDE SEQUENCE [LARGE SCALE GENOMIC DNA]</scope>
    <source>
        <strain evidence="2">QX1410_ONT</strain>
        <tissue evidence="2">Whole-organism</tissue>
    </source>
</reference>
<organism evidence="2 3">
    <name type="scientific">Caenorhabditis briggsae</name>
    <dbReference type="NCBI Taxonomy" id="6238"/>
    <lineage>
        <taxon>Eukaryota</taxon>
        <taxon>Metazoa</taxon>
        <taxon>Ecdysozoa</taxon>
        <taxon>Nematoda</taxon>
        <taxon>Chromadorea</taxon>
        <taxon>Rhabditida</taxon>
        <taxon>Rhabditina</taxon>
        <taxon>Rhabditomorpha</taxon>
        <taxon>Rhabditoidea</taxon>
        <taxon>Rhabditidae</taxon>
        <taxon>Peloderinae</taxon>
        <taxon>Caenorhabditis</taxon>
    </lineage>
</organism>
<keyword evidence="1" id="KW-0472">Membrane</keyword>
<dbReference type="GO" id="GO:0008528">
    <property type="term" value="F:G protein-coupled peptide receptor activity"/>
    <property type="evidence" value="ECO:0007669"/>
    <property type="project" value="InterPro"/>
</dbReference>
<dbReference type="AlphaFoldDB" id="A0AAE9D069"/>
<dbReference type="InterPro" id="IPR019427">
    <property type="entry name" value="7TM_GPCR_serpentine_rcpt_Srw"/>
</dbReference>
<feature type="transmembrane region" description="Helical" evidence="1">
    <location>
        <begin position="137"/>
        <end position="164"/>
    </location>
</feature>
<accession>A0AAE9D069</accession>
<keyword evidence="1" id="KW-0812">Transmembrane</keyword>